<gene>
    <name evidence="1" type="ORF">RM812_01145</name>
</gene>
<proteinExistence type="predicted"/>
<accession>A0ABU3AF99</accession>
<keyword evidence="2" id="KW-1185">Reference proteome</keyword>
<dbReference type="RefSeq" id="WP_311570446.1">
    <property type="nucleotide sequence ID" value="NZ_JAVRFH010000001.1"/>
</dbReference>
<dbReference type="EMBL" id="JAVRFH010000001">
    <property type="protein sequence ID" value="MDT0608857.1"/>
    <property type="molecule type" value="Genomic_DNA"/>
</dbReference>
<reference evidence="1" key="1">
    <citation type="submission" date="2024-05" db="EMBL/GenBank/DDBJ databases">
        <title>30 novel species of actinomycetes from the DSMZ collection.</title>
        <authorList>
            <person name="Nouioui I."/>
        </authorList>
    </citation>
    <scope>NUCLEOTIDE SEQUENCE</scope>
    <source>
        <strain evidence="1">DSM 40712</strain>
    </source>
</reference>
<dbReference type="Proteomes" id="UP001180724">
    <property type="component" value="Unassembled WGS sequence"/>
</dbReference>
<protein>
    <submittedName>
        <fullName evidence="1">Uncharacterized protein</fullName>
    </submittedName>
</protein>
<organism evidence="1 2">
    <name type="scientific">Streptomyces lancefieldiae</name>
    <dbReference type="NCBI Taxonomy" id="3075520"/>
    <lineage>
        <taxon>Bacteria</taxon>
        <taxon>Bacillati</taxon>
        <taxon>Actinomycetota</taxon>
        <taxon>Actinomycetes</taxon>
        <taxon>Kitasatosporales</taxon>
        <taxon>Streptomycetaceae</taxon>
        <taxon>Streptomyces</taxon>
    </lineage>
</organism>
<evidence type="ECO:0000313" key="1">
    <source>
        <dbReference type="EMBL" id="MDT0608857.1"/>
    </source>
</evidence>
<comment type="caution">
    <text evidence="1">The sequence shown here is derived from an EMBL/GenBank/DDBJ whole genome shotgun (WGS) entry which is preliminary data.</text>
</comment>
<name>A0ABU3AF99_9ACTN</name>
<sequence length="97" mass="11208">MTTQITTRVRSHMVNLGIEGAPVVDNRWGSGSIRPTQVQITYWYDTGTREPDTVVRLFGIWIRESGEETDHSIDVLFDRGHRNWPTWLVELVKEAKP</sequence>
<evidence type="ECO:0000313" key="2">
    <source>
        <dbReference type="Proteomes" id="UP001180724"/>
    </source>
</evidence>